<keyword evidence="6" id="KW-0547">Nucleotide-binding</keyword>
<feature type="domain" description="Protein kinase" evidence="16">
    <location>
        <begin position="510"/>
        <end position="803"/>
    </location>
</feature>
<dbReference type="PANTHER" id="PTHR11920:SF375">
    <property type="entry name" value="RECEPTOR-TYPE GUANYLATE CYCLASE GCY-13"/>
    <property type="match status" value="1"/>
</dbReference>
<dbReference type="GO" id="GO:0004383">
    <property type="term" value="F:guanylate cyclase activity"/>
    <property type="evidence" value="ECO:0007669"/>
    <property type="project" value="UniProtKB-EC"/>
</dbReference>
<keyword evidence="5" id="KW-0732">Signal</keyword>
<dbReference type="PROSITE" id="PS00452">
    <property type="entry name" value="GUANYLATE_CYCLASE_1"/>
    <property type="match status" value="1"/>
</dbReference>
<dbReference type="InterPro" id="IPR001828">
    <property type="entry name" value="ANF_lig-bd_rcpt"/>
</dbReference>
<evidence type="ECO:0000256" key="14">
    <source>
        <dbReference type="RuleBase" id="RU003431"/>
    </source>
</evidence>
<evidence type="ECO:0000256" key="4">
    <source>
        <dbReference type="ARBA" id="ARBA00022692"/>
    </source>
</evidence>
<comment type="similarity">
    <text evidence="13">Belongs to the adenylyl cyclase class-4/guanylyl cyclase family.</text>
</comment>
<keyword evidence="7 15" id="KW-1133">Transmembrane helix</keyword>
<evidence type="ECO:0000256" key="6">
    <source>
        <dbReference type="ARBA" id="ARBA00022741"/>
    </source>
</evidence>
<proteinExistence type="inferred from homology"/>
<evidence type="ECO:0000256" key="9">
    <source>
        <dbReference type="ARBA" id="ARBA00023170"/>
    </source>
</evidence>
<dbReference type="GO" id="GO:0007635">
    <property type="term" value="P:chemosensory behavior"/>
    <property type="evidence" value="ECO:0007669"/>
    <property type="project" value="UniProtKB-ARBA"/>
</dbReference>
<dbReference type="Pfam" id="PF01094">
    <property type="entry name" value="ANF_receptor"/>
    <property type="match status" value="1"/>
</dbReference>
<evidence type="ECO:0000256" key="8">
    <source>
        <dbReference type="ARBA" id="ARBA00023136"/>
    </source>
</evidence>
<dbReference type="InterPro" id="IPR029787">
    <property type="entry name" value="Nucleotide_cyclase"/>
</dbReference>
<feature type="domain" description="Guanylate cyclase" evidence="17">
    <location>
        <begin position="861"/>
        <end position="991"/>
    </location>
</feature>
<dbReference type="Gene3D" id="3.30.70.1230">
    <property type="entry name" value="Nucleotide cyclase"/>
    <property type="match status" value="1"/>
</dbReference>
<dbReference type="Proteomes" id="UP000035681">
    <property type="component" value="Unplaced"/>
</dbReference>
<dbReference type="GO" id="GO:0004672">
    <property type="term" value="F:protein kinase activity"/>
    <property type="evidence" value="ECO:0007669"/>
    <property type="project" value="InterPro"/>
</dbReference>
<dbReference type="WBParaSite" id="SSTP_0001081200.1">
    <property type="protein sequence ID" value="SSTP_0001081200.1"/>
    <property type="gene ID" value="SSTP_0001081200"/>
</dbReference>
<evidence type="ECO:0000256" key="15">
    <source>
        <dbReference type="SAM" id="Phobius"/>
    </source>
</evidence>
<keyword evidence="8 15" id="KW-0472">Membrane</keyword>
<dbReference type="GO" id="GO:0035556">
    <property type="term" value="P:intracellular signal transduction"/>
    <property type="evidence" value="ECO:0007669"/>
    <property type="project" value="InterPro"/>
</dbReference>
<dbReference type="SUPFAM" id="SSF53822">
    <property type="entry name" value="Periplasmic binding protein-like I"/>
    <property type="match status" value="1"/>
</dbReference>
<keyword evidence="10" id="KW-0325">Glycoprotein</keyword>
<evidence type="ECO:0000256" key="10">
    <source>
        <dbReference type="ARBA" id="ARBA00023180"/>
    </source>
</evidence>
<keyword evidence="11 13" id="KW-0456">Lyase</keyword>
<dbReference type="PANTHER" id="PTHR11920">
    <property type="entry name" value="GUANYLYL CYCLASE"/>
    <property type="match status" value="1"/>
</dbReference>
<dbReference type="CDD" id="cd07302">
    <property type="entry name" value="CHD"/>
    <property type="match status" value="1"/>
</dbReference>
<dbReference type="WBParaSite" id="TCONS_00002173.p1">
    <property type="protein sequence ID" value="TCONS_00002173.p1"/>
    <property type="gene ID" value="XLOC_002063"/>
</dbReference>
<evidence type="ECO:0000313" key="18">
    <source>
        <dbReference type="Proteomes" id="UP000035681"/>
    </source>
</evidence>
<dbReference type="STRING" id="6248.A0A0K0EMX4"/>
<protein>
    <recommendedName>
        <fullName evidence="3 14">Guanylate cyclase</fullName>
        <ecNumber evidence="3 14">4.6.1.2</ecNumber>
    </recommendedName>
</protein>
<reference evidence="19" key="1">
    <citation type="submission" date="2015-08" db="UniProtKB">
        <authorList>
            <consortium name="WormBaseParasite"/>
        </authorList>
    </citation>
    <scope>IDENTIFICATION</scope>
</reference>
<dbReference type="EC" id="4.6.1.2" evidence="3 14"/>
<dbReference type="GO" id="GO:0007168">
    <property type="term" value="P:receptor guanylyl cyclase signaling pathway"/>
    <property type="evidence" value="ECO:0007669"/>
    <property type="project" value="TreeGrafter"/>
</dbReference>
<keyword evidence="18" id="KW-1185">Reference proteome</keyword>
<evidence type="ECO:0000259" key="17">
    <source>
        <dbReference type="PROSITE" id="PS50125"/>
    </source>
</evidence>
<evidence type="ECO:0000256" key="3">
    <source>
        <dbReference type="ARBA" id="ARBA00012202"/>
    </source>
</evidence>
<dbReference type="FunFam" id="3.30.70.1230:FF:000023">
    <property type="entry name" value="Guanylate cyclase"/>
    <property type="match status" value="1"/>
</dbReference>
<comment type="catalytic activity">
    <reaction evidence="1 14">
        <text>GTP = 3',5'-cyclic GMP + diphosphate</text>
        <dbReference type="Rhea" id="RHEA:13665"/>
        <dbReference type="ChEBI" id="CHEBI:33019"/>
        <dbReference type="ChEBI" id="CHEBI:37565"/>
        <dbReference type="ChEBI" id="CHEBI:57746"/>
        <dbReference type="EC" id="4.6.1.2"/>
    </reaction>
</comment>
<dbReference type="GO" id="GO:0006935">
    <property type="term" value="P:chemotaxis"/>
    <property type="evidence" value="ECO:0007669"/>
    <property type="project" value="UniProtKB-ARBA"/>
</dbReference>
<evidence type="ECO:0000256" key="1">
    <source>
        <dbReference type="ARBA" id="ARBA00001436"/>
    </source>
</evidence>
<evidence type="ECO:0000256" key="11">
    <source>
        <dbReference type="ARBA" id="ARBA00023239"/>
    </source>
</evidence>
<dbReference type="SUPFAM" id="SSF55073">
    <property type="entry name" value="Nucleotide cyclase"/>
    <property type="match status" value="1"/>
</dbReference>
<evidence type="ECO:0000256" key="7">
    <source>
        <dbReference type="ARBA" id="ARBA00022989"/>
    </source>
</evidence>
<evidence type="ECO:0000259" key="16">
    <source>
        <dbReference type="PROSITE" id="PS50011"/>
    </source>
</evidence>
<dbReference type="GO" id="GO:0004016">
    <property type="term" value="F:adenylate cyclase activity"/>
    <property type="evidence" value="ECO:0007669"/>
    <property type="project" value="TreeGrafter"/>
</dbReference>
<keyword evidence="9" id="KW-0675">Receptor</keyword>
<dbReference type="Gene3D" id="3.40.50.2300">
    <property type="match status" value="2"/>
</dbReference>
<dbReference type="AlphaFoldDB" id="A0A0K0EMX4"/>
<dbReference type="InterPro" id="IPR018297">
    <property type="entry name" value="A/G_cyclase_CS"/>
</dbReference>
<dbReference type="PROSITE" id="PS50125">
    <property type="entry name" value="GUANYLATE_CYCLASE_2"/>
    <property type="match status" value="1"/>
</dbReference>
<dbReference type="Gene3D" id="1.10.510.10">
    <property type="entry name" value="Transferase(Phosphotransferase) domain 1"/>
    <property type="match status" value="1"/>
</dbReference>
<comment type="subcellular location">
    <subcellularLocation>
        <location evidence="2">Membrane</location>
        <topology evidence="2">Single-pass type I membrane protein</topology>
    </subcellularLocation>
</comment>
<dbReference type="InterPro" id="IPR011009">
    <property type="entry name" value="Kinase-like_dom_sf"/>
</dbReference>
<evidence type="ECO:0000256" key="12">
    <source>
        <dbReference type="ARBA" id="ARBA00023293"/>
    </source>
</evidence>
<dbReference type="PROSITE" id="PS50011">
    <property type="entry name" value="PROTEIN_KINASE_DOM"/>
    <property type="match status" value="1"/>
</dbReference>
<dbReference type="InterPro" id="IPR001054">
    <property type="entry name" value="A/G_cyclase"/>
</dbReference>
<dbReference type="InterPro" id="IPR000719">
    <property type="entry name" value="Prot_kinase_dom"/>
</dbReference>
<dbReference type="Pfam" id="PF07714">
    <property type="entry name" value="PK_Tyr_Ser-Thr"/>
    <property type="match status" value="1"/>
</dbReference>
<dbReference type="Pfam" id="PF00211">
    <property type="entry name" value="Guanylate_cyc"/>
    <property type="match status" value="1"/>
</dbReference>
<feature type="transmembrane region" description="Helical" evidence="15">
    <location>
        <begin position="462"/>
        <end position="488"/>
    </location>
</feature>
<sequence length="1061" mass="121520">MNSTNYGVVRIGAFFSKLTEKYREWQNYQCTAYALMESLRLARLSNSILQFIDFQYKWEYPECNIPLTAGTTLEFLNSKVEVVDTIIGTGCSESSDVVTNIGAYYNVPVYLWSVFIGEEDNTDNIIQVSPNYLDFGRSLVEILNTFEWKTFSLIYHSSIHALESCNYFSEAFLSLINGEYQDLNVVLVRQLQKFDNLSFNTLSNNIKKRSRIIILCINDYDILRSLLLNFYDNDMNNPEYVFINVDADMDYYVNSENINIFLDSKIPEDGRNSDALQMAKYMFHLQFSMRGGYSDQHNNFRNLSQDIMKDPPFNCTSECQEYTRGGRYAGYLHDAALVFYLSLAKMMEIYGGNETVSNLARNSSYLTKYSVGKYEGITGEFTINLDYKRVSEFSFSSYTLNGESITTWIYVLCNIIPNITITYDNPKTTIWKTRGGIKPLDEPKCGYQNNLCSKSFIDEHPVVFGFTIFGGFILLCIIIGAVITSIYIKKVEEKKHNELWKVSYLKLEDYNDKTDKSIGSKRSIHSVNQSLHNNSIFDCREGRYKLYIYKEEIVIGCSFKVLYELNTNDIKHLRMLRMLDHENLSKFIGYSIDAPNPMCFYKFCNRGNLKSVFCNERRGIKIDSFFSYCVIMDIINGLQYIHHSPLGVHGYLSSLNCLIDERWQVKITDYGIPFLRQLESYDVEDLIWTSPELIRNEIKDPIPSSDIYSLSIIISEVINQKDAYDKSDIEGGADKVIYLIKKKKIIRPTINPVLDNVPPALILLVKDMWNEDMNERPSIDKIKSLIKEIKPGKSKNLMDHLFLMLENYTTTLEEEINERTKELAEEKKKADLLLSRMLPSQVAEKLKSGQEVVPELFDSVTIFFSDVVAFTTLAGKCTPLQVVNLLNNLYTIIDSIISEHDVYKVETVGDGYLCVSGLPTRNGFLHSKEIANLSLELIKCLNVFKIDYLPNEKIQVRIGINSGPCVAGVVGLAMPRYCLFGDTVNTASRMESNSKPNRIHMSENAHKILVEKIGGFITEPRGEIIIKGKGVMSTYWLIGKVGETPVNSNNSMYNDYKNTNM</sequence>
<name>A0A0K0EMX4_STRER</name>
<dbReference type="GO" id="GO:0005886">
    <property type="term" value="C:plasma membrane"/>
    <property type="evidence" value="ECO:0007669"/>
    <property type="project" value="TreeGrafter"/>
</dbReference>
<evidence type="ECO:0000256" key="5">
    <source>
        <dbReference type="ARBA" id="ARBA00022729"/>
    </source>
</evidence>
<organism evidence="19">
    <name type="scientific">Strongyloides stercoralis</name>
    <name type="common">Threadworm</name>
    <dbReference type="NCBI Taxonomy" id="6248"/>
    <lineage>
        <taxon>Eukaryota</taxon>
        <taxon>Metazoa</taxon>
        <taxon>Ecdysozoa</taxon>
        <taxon>Nematoda</taxon>
        <taxon>Chromadorea</taxon>
        <taxon>Rhabditida</taxon>
        <taxon>Tylenchina</taxon>
        <taxon>Panagrolaimomorpha</taxon>
        <taxon>Strongyloidoidea</taxon>
        <taxon>Strongyloididae</taxon>
        <taxon>Strongyloides</taxon>
    </lineage>
</organism>
<dbReference type="SMART" id="SM00044">
    <property type="entry name" value="CYCc"/>
    <property type="match status" value="1"/>
</dbReference>
<evidence type="ECO:0000256" key="13">
    <source>
        <dbReference type="RuleBase" id="RU000405"/>
    </source>
</evidence>
<dbReference type="GO" id="GO:0001653">
    <property type="term" value="F:peptide receptor activity"/>
    <property type="evidence" value="ECO:0007669"/>
    <property type="project" value="TreeGrafter"/>
</dbReference>
<evidence type="ECO:0000313" key="19">
    <source>
        <dbReference type="WBParaSite" id="SSTP_0001081200.1"/>
    </source>
</evidence>
<dbReference type="SUPFAM" id="SSF56112">
    <property type="entry name" value="Protein kinase-like (PK-like)"/>
    <property type="match status" value="1"/>
</dbReference>
<dbReference type="GO" id="GO:0005524">
    <property type="term" value="F:ATP binding"/>
    <property type="evidence" value="ECO:0007669"/>
    <property type="project" value="InterPro"/>
</dbReference>
<accession>A0A0K0EMX4</accession>
<dbReference type="InterPro" id="IPR028082">
    <property type="entry name" value="Peripla_BP_I"/>
</dbReference>
<dbReference type="InterPro" id="IPR050401">
    <property type="entry name" value="Cyclic_nucleotide_synthase"/>
</dbReference>
<dbReference type="CDD" id="cd06352">
    <property type="entry name" value="PBP1_NPR_GC-like"/>
    <property type="match status" value="1"/>
</dbReference>
<evidence type="ECO:0000256" key="2">
    <source>
        <dbReference type="ARBA" id="ARBA00004479"/>
    </source>
</evidence>
<keyword evidence="12 14" id="KW-0141">cGMP biosynthesis</keyword>
<keyword evidence="4 15" id="KW-0812">Transmembrane</keyword>
<dbReference type="InterPro" id="IPR001245">
    <property type="entry name" value="Ser-Thr/Tyr_kinase_cat_dom"/>
</dbReference>